<evidence type="ECO:0000313" key="4">
    <source>
        <dbReference type="EMBL" id="GAA3815570.1"/>
    </source>
</evidence>
<dbReference type="InterPro" id="IPR041522">
    <property type="entry name" value="CdaR_GGDEF"/>
</dbReference>
<accession>A0ABP7ID76</accession>
<sequence>MGDFFHLLRLRVEANARNAVDVYTRELAEYRALSTGSLGHASLLDFAVTLRRRTYALAEDGRPFSGEDLAYMAAVGRERGEKGVSLAAHRRVLVLHSTLTLHEIQDAAGPHDLDALMLTLGWLGPQGVTAQNAYTRGYMEGQERCLSLVTRVQLLAKMLLANDPSAPELARNLGMTLPERYVVTVVRIAGRPFRWLDRVRDQVIEVLIEGERIPLAWPTPEELVALVPETNGTPASAEDRALSVAHDFAETIGRPCSVGTATGRVDALSGALSLARQVSQAAPIETVPRRVYTLADVFVELGTAQLPQVDEWLQGVARRLAGGPDLVTTLDVYYRGDMNRLRAAAALHIHPRTLDYRLQRVRELTGLNPGSTRGIRVLNTVVARVLAGAWPEPE</sequence>
<dbReference type="Pfam" id="PF17853">
    <property type="entry name" value="GGDEF_2"/>
    <property type="match status" value="1"/>
</dbReference>
<dbReference type="EMBL" id="BAAAZR010000009">
    <property type="protein sequence ID" value="GAA3815570.1"/>
    <property type="molecule type" value="Genomic_DNA"/>
</dbReference>
<proteinExistence type="inferred from homology"/>
<gene>
    <name evidence="4" type="ORF">GCM10022226_40400</name>
</gene>
<name>A0ABP7ID76_9ACTN</name>
<feature type="domain" description="PucR C-terminal helix-turn-helix" evidence="2">
    <location>
        <begin position="326"/>
        <end position="374"/>
    </location>
</feature>
<protein>
    <submittedName>
        <fullName evidence="4">Helix-turn-helix domain-containing protein</fullName>
    </submittedName>
</protein>
<dbReference type="InterPro" id="IPR051448">
    <property type="entry name" value="CdaR-like_regulators"/>
</dbReference>
<dbReference type="Pfam" id="PF13556">
    <property type="entry name" value="HTH_30"/>
    <property type="match status" value="1"/>
</dbReference>
<evidence type="ECO:0000259" key="2">
    <source>
        <dbReference type="Pfam" id="PF13556"/>
    </source>
</evidence>
<evidence type="ECO:0000313" key="5">
    <source>
        <dbReference type="Proteomes" id="UP001500888"/>
    </source>
</evidence>
<organism evidence="4 5">
    <name type="scientific">Sphaerisporangium flaviroseum</name>
    <dbReference type="NCBI Taxonomy" id="509199"/>
    <lineage>
        <taxon>Bacteria</taxon>
        <taxon>Bacillati</taxon>
        <taxon>Actinomycetota</taxon>
        <taxon>Actinomycetes</taxon>
        <taxon>Streptosporangiales</taxon>
        <taxon>Streptosporangiaceae</taxon>
        <taxon>Sphaerisporangium</taxon>
    </lineage>
</organism>
<evidence type="ECO:0000259" key="3">
    <source>
        <dbReference type="Pfam" id="PF17853"/>
    </source>
</evidence>
<dbReference type="Gene3D" id="1.10.10.2840">
    <property type="entry name" value="PucR C-terminal helix-turn-helix domain"/>
    <property type="match status" value="1"/>
</dbReference>
<keyword evidence="5" id="KW-1185">Reference proteome</keyword>
<dbReference type="RefSeq" id="WP_344942114.1">
    <property type="nucleotide sequence ID" value="NZ_BAAAZR010000009.1"/>
</dbReference>
<feature type="domain" description="CdaR GGDEF-like" evidence="3">
    <location>
        <begin position="163"/>
        <end position="278"/>
    </location>
</feature>
<dbReference type="InterPro" id="IPR025736">
    <property type="entry name" value="PucR_C-HTH_dom"/>
</dbReference>
<dbReference type="PANTHER" id="PTHR33744">
    <property type="entry name" value="CARBOHYDRATE DIACID REGULATOR"/>
    <property type="match status" value="1"/>
</dbReference>
<dbReference type="Proteomes" id="UP001500888">
    <property type="component" value="Unassembled WGS sequence"/>
</dbReference>
<comment type="similarity">
    <text evidence="1">Belongs to the CdaR family.</text>
</comment>
<reference evidence="5" key="1">
    <citation type="journal article" date="2019" name="Int. J. Syst. Evol. Microbiol.">
        <title>The Global Catalogue of Microorganisms (GCM) 10K type strain sequencing project: providing services to taxonomists for standard genome sequencing and annotation.</title>
        <authorList>
            <consortium name="The Broad Institute Genomics Platform"/>
            <consortium name="The Broad Institute Genome Sequencing Center for Infectious Disease"/>
            <person name="Wu L."/>
            <person name="Ma J."/>
        </authorList>
    </citation>
    <scope>NUCLEOTIDE SEQUENCE [LARGE SCALE GENOMIC DNA]</scope>
    <source>
        <strain evidence="5">JCM 16908</strain>
    </source>
</reference>
<comment type="caution">
    <text evidence="4">The sequence shown here is derived from an EMBL/GenBank/DDBJ whole genome shotgun (WGS) entry which is preliminary data.</text>
</comment>
<dbReference type="InterPro" id="IPR042070">
    <property type="entry name" value="PucR_C-HTH_sf"/>
</dbReference>
<evidence type="ECO:0000256" key="1">
    <source>
        <dbReference type="ARBA" id="ARBA00006754"/>
    </source>
</evidence>